<protein>
    <submittedName>
        <fullName evidence="2">Uncharacterized protein</fullName>
    </submittedName>
</protein>
<accession>A0A7S4DJ34</accession>
<dbReference type="EMBL" id="HBIV01007523">
    <property type="protein sequence ID" value="CAE0652452.1"/>
    <property type="molecule type" value="Transcribed_RNA"/>
</dbReference>
<evidence type="ECO:0000256" key="1">
    <source>
        <dbReference type="SAM" id="MobiDB-lite"/>
    </source>
</evidence>
<proteinExistence type="predicted"/>
<organism evidence="2">
    <name type="scientific">Lotharella globosa</name>
    <dbReference type="NCBI Taxonomy" id="91324"/>
    <lineage>
        <taxon>Eukaryota</taxon>
        <taxon>Sar</taxon>
        <taxon>Rhizaria</taxon>
        <taxon>Cercozoa</taxon>
        <taxon>Chlorarachniophyceae</taxon>
        <taxon>Lotharella</taxon>
    </lineage>
</organism>
<reference evidence="2" key="1">
    <citation type="submission" date="2021-01" db="EMBL/GenBank/DDBJ databases">
        <authorList>
            <person name="Corre E."/>
            <person name="Pelletier E."/>
            <person name="Niang G."/>
            <person name="Scheremetjew M."/>
            <person name="Finn R."/>
            <person name="Kale V."/>
            <person name="Holt S."/>
            <person name="Cochrane G."/>
            <person name="Meng A."/>
            <person name="Brown T."/>
            <person name="Cohen L."/>
        </authorList>
    </citation>
    <scope>NUCLEOTIDE SEQUENCE</scope>
    <source>
        <strain evidence="2">CCCM811</strain>
    </source>
</reference>
<name>A0A7S4DJ34_9EUKA</name>
<evidence type="ECO:0000313" key="2">
    <source>
        <dbReference type="EMBL" id="CAE0652452.1"/>
    </source>
</evidence>
<gene>
    <name evidence="2" type="ORF">LGLO00237_LOCUS5578</name>
</gene>
<dbReference type="AlphaFoldDB" id="A0A7S4DJ34"/>
<sequence>MQSCLTNNVYQNENWSPSKMFKSDFIVEQFKAPNAVNAAEAAERERKEKEAEEARIAAEEAERLAEEKQINDILGPASESEDELPAVDPRDEMAEAKPISFSEEAAAFDHDAEALAAGLESLEEGENDEDLYNGMDQDIELRLEGGESSAIVGDGGEGVGRAEALLFNYEE</sequence>
<feature type="compositionally biased region" description="Basic and acidic residues" evidence="1">
    <location>
        <begin position="41"/>
        <end position="70"/>
    </location>
</feature>
<feature type="region of interest" description="Disordered" evidence="1">
    <location>
        <begin position="36"/>
        <end position="100"/>
    </location>
</feature>